<keyword evidence="12 17" id="KW-0067">ATP-binding</keyword>
<keyword evidence="5" id="KW-0723">Serine/threonine-protein kinase</keyword>
<protein>
    <recommendedName>
        <fullName evidence="4">non-specific serine/threonine protein kinase</fullName>
        <ecNumber evidence="4">2.7.11.1</ecNumber>
    </recommendedName>
</protein>
<dbReference type="CDD" id="cd06899">
    <property type="entry name" value="lectin_legume_LecRK_Arcelin_ConA"/>
    <property type="match status" value="1"/>
</dbReference>
<evidence type="ECO:0000256" key="6">
    <source>
        <dbReference type="ARBA" id="ARBA00022679"/>
    </source>
</evidence>
<comment type="catalytic activity">
    <reaction evidence="16">
        <text>L-seryl-[protein] + ATP = O-phospho-L-seryl-[protein] + ADP + H(+)</text>
        <dbReference type="Rhea" id="RHEA:17989"/>
        <dbReference type="Rhea" id="RHEA-COMP:9863"/>
        <dbReference type="Rhea" id="RHEA-COMP:11604"/>
        <dbReference type="ChEBI" id="CHEBI:15378"/>
        <dbReference type="ChEBI" id="CHEBI:29999"/>
        <dbReference type="ChEBI" id="CHEBI:30616"/>
        <dbReference type="ChEBI" id="CHEBI:83421"/>
        <dbReference type="ChEBI" id="CHEBI:456216"/>
        <dbReference type="EC" id="2.7.11.1"/>
    </reaction>
</comment>
<dbReference type="Gene3D" id="2.60.120.200">
    <property type="match status" value="1"/>
</dbReference>
<evidence type="ECO:0000259" key="19">
    <source>
        <dbReference type="PROSITE" id="PS50011"/>
    </source>
</evidence>
<feature type="domain" description="Protein kinase" evidence="19">
    <location>
        <begin position="387"/>
        <end position="653"/>
    </location>
</feature>
<dbReference type="GO" id="GO:0016020">
    <property type="term" value="C:membrane"/>
    <property type="evidence" value="ECO:0007669"/>
    <property type="project" value="UniProtKB-SubCell"/>
</dbReference>
<evidence type="ECO:0000256" key="4">
    <source>
        <dbReference type="ARBA" id="ARBA00012513"/>
    </source>
</evidence>
<evidence type="ECO:0000256" key="14">
    <source>
        <dbReference type="ARBA" id="ARBA00023136"/>
    </source>
</evidence>
<dbReference type="InterPro" id="IPR000719">
    <property type="entry name" value="Prot_kinase_dom"/>
</dbReference>
<dbReference type="Gene3D" id="3.30.200.20">
    <property type="entry name" value="Phosphorylase Kinase, domain 1"/>
    <property type="match status" value="1"/>
</dbReference>
<dbReference type="FunFam" id="1.10.510.10:FF:000108">
    <property type="entry name" value="L-type lectin-domain containing receptor kinase S.4"/>
    <property type="match status" value="1"/>
</dbReference>
<dbReference type="GO" id="GO:0006952">
    <property type="term" value="P:defense response"/>
    <property type="evidence" value="ECO:0007669"/>
    <property type="project" value="UniProtKB-ARBA"/>
</dbReference>
<dbReference type="SUPFAM" id="SSF56112">
    <property type="entry name" value="Protein kinase-like (PK-like)"/>
    <property type="match status" value="1"/>
</dbReference>
<dbReference type="InterPro" id="IPR001220">
    <property type="entry name" value="Legume_lectin_dom"/>
</dbReference>
<comment type="similarity">
    <text evidence="2">In the N-terminal section; belongs to the leguminous lectin family.</text>
</comment>
<dbReference type="Proteomes" id="UP000244336">
    <property type="component" value="Chromosome 3"/>
</dbReference>
<evidence type="ECO:0000256" key="17">
    <source>
        <dbReference type="PROSITE-ProRule" id="PRU10141"/>
    </source>
</evidence>
<dbReference type="EMBL" id="CM009751">
    <property type="protein sequence ID" value="PUZ67179.1"/>
    <property type="molecule type" value="Genomic_DNA"/>
</dbReference>
<evidence type="ECO:0000256" key="12">
    <source>
        <dbReference type="ARBA" id="ARBA00022840"/>
    </source>
</evidence>
<dbReference type="InterPro" id="IPR011009">
    <property type="entry name" value="Kinase-like_dom_sf"/>
</dbReference>
<feature type="binding site" evidence="17">
    <location>
        <position position="416"/>
    </location>
    <ligand>
        <name>ATP</name>
        <dbReference type="ChEBI" id="CHEBI:30616"/>
    </ligand>
</feature>
<dbReference type="SMART" id="SM00220">
    <property type="entry name" value="S_TKc"/>
    <property type="match status" value="1"/>
</dbReference>
<keyword evidence="7 18" id="KW-0812">Transmembrane</keyword>
<comment type="catalytic activity">
    <reaction evidence="15">
        <text>L-threonyl-[protein] + ATP = O-phospho-L-threonyl-[protein] + ADP + H(+)</text>
        <dbReference type="Rhea" id="RHEA:46608"/>
        <dbReference type="Rhea" id="RHEA-COMP:11060"/>
        <dbReference type="Rhea" id="RHEA-COMP:11605"/>
        <dbReference type="ChEBI" id="CHEBI:15378"/>
        <dbReference type="ChEBI" id="CHEBI:30013"/>
        <dbReference type="ChEBI" id="CHEBI:30616"/>
        <dbReference type="ChEBI" id="CHEBI:61977"/>
        <dbReference type="ChEBI" id="CHEBI:456216"/>
        <dbReference type="EC" id="2.7.11.1"/>
    </reaction>
</comment>
<dbReference type="PROSITE" id="PS50011">
    <property type="entry name" value="PROTEIN_KINASE_DOM"/>
    <property type="match status" value="1"/>
</dbReference>
<dbReference type="GO" id="GO:0005524">
    <property type="term" value="F:ATP binding"/>
    <property type="evidence" value="ECO:0007669"/>
    <property type="project" value="UniProtKB-UniRule"/>
</dbReference>
<keyword evidence="14 18" id="KW-0472">Membrane</keyword>
<evidence type="ECO:0000256" key="9">
    <source>
        <dbReference type="ARBA" id="ARBA00022734"/>
    </source>
</evidence>
<proteinExistence type="inferred from homology"/>
<dbReference type="InterPro" id="IPR013320">
    <property type="entry name" value="ConA-like_dom_sf"/>
</dbReference>
<evidence type="ECO:0000256" key="5">
    <source>
        <dbReference type="ARBA" id="ARBA00022527"/>
    </source>
</evidence>
<evidence type="ECO:0000256" key="8">
    <source>
        <dbReference type="ARBA" id="ARBA00022729"/>
    </source>
</evidence>
<keyword evidence="8" id="KW-0732">Signal</keyword>
<dbReference type="Pfam" id="PF07714">
    <property type="entry name" value="PK_Tyr_Ser-Thr"/>
    <property type="match status" value="1"/>
</dbReference>
<dbReference type="PANTHER" id="PTHR27007">
    <property type="match status" value="1"/>
</dbReference>
<keyword evidence="13 18" id="KW-1133">Transmembrane helix</keyword>
<dbReference type="InterPro" id="IPR050528">
    <property type="entry name" value="L-type_Lectin-RKs"/>
</dbReference>
<evidence type="ECO:0000256" key="3">
    <source>
        <dbReference type="ARBA" id="ARBA00010217"/>
    </source>
</evidence>
<reference evidence="20 21" key="1">
    <citation type="submission" date="2018-04" db="EMBL/GenBank/DDBJ databases">
        <title>WGS assembly of Panicum hallii var. hallii HAL2.</title>
        <authorList>
            <person name="Lovell J."/>
            <person name="Jenkins J."/>
            <person name="Lowry D."/>
            <person name="Mamidi S."/>
            <person name="Sreedasyam A."/>
            <person name="Weng X."/>
            <person name="Barry K."/>
            <person name="Bonette J."/>
            <person name="Campitelli B."/>
            <person name="Daum C."/>
            <person name="Gordon S."/>
            <person name="Gould B."/>
            <person name="Lipzen A."/>
            <person name="MacQueen A."/>
            <person name="Palacio-Mejia J."/>
            <person name="Plott C."/>
            <person name="Shakirov E."/>
            <person name="Shu S."/>
            <person name="Yoshinaga Y."/>
            <person name="Zane M."/>
            <person name="Rokhsar D."/>
            <person name="Grimwood J."/>
            <person name="Schmutz J."/>
            <person name="Juenger T."/>
        </authorList>
    </citation>
    <scope>NUCLEOTIDE SEQUENCE [LARGE SCALE GENOMIC DNA]</scope>
    <source>
        <strain evidence="21">cv. HAL2</strain>
    </source>
</reference>
<organism evidence="20 21">
    <name type="scientific">Panicum hallii var. hallii</name>
    <dbReference type="NCBI Taxonomy" id="1504633"/>
    <lineage>
        <taxon>Eukaryota</taxon>
        <taxon>Viridiplantae</taxon>
        <taxon>Streptophyta</taxon>
        <taxon>Embryophyta</taxon>
        <taxon>Tracheophyta</taxon>
        <taxon>Spermatophyta</taxon>
        <taxon>Magnoliopsida</taxon>
        <taxon>Liliopsida</taxon>
        <taxon>Poales</taxon>
        <taxon>Poaceae</taxon>
        <taxon>PACMAD clade</taxon>
        <taxon>Panicoideae</taxon>
        <taxon>Panicodae</taxon>
        <taxon>Paniceae</taxon>
        <taxon>Panicinae</taxon>
        <taxon>Panicum</taxon>
        <taxon>Panicum sect. Panicum</taxon>
    </lineage>
</organism>
<keyword evidence="10 17" id="KW-0547">Nucleotide-binding</keyword>
<dbReference type="PROSITE" id="PS00108">
    <property type="entry name" value="PROTEIN_KINASE_ST"/>
    <property type="match status" value="1"/>
</dbReference>
<evidence type="ECO:0000313" key="20">
    <source>
        <dbReference type="EMBL" id="PUZ67179.1"/>
    </source>
</evidence>
<dbReference type="GO" id="GO:0004674">
    <property type="term" value="F:protein serine/threonine kinase activity"/>
    <property type="evidence" value="ECO:0007669"/>
    <property type="project" value="UniProtKB-KW"/>
</dbReference>
<keyword evidence="9" id="KW-0430">Lectin</keyword>
<evidence type="ECO:0000256" key="2">
    <source>
        <dbReference type="ARBA" id="ARBA00008536"/>
    </source>
</evidence>
<dbReference type="AlphaFoldDB" id="A0A2T7EH85"/>
<evidence type="ECO:0000256" key="7">
    <source>
        <dbReference type="ARBA" id="ARBA00022692"/>
    </source>
</evidence>
<accession>A0A2T7EH85</accession>
<keyword evidence="21" id="KW-1185">Reference proteome</keyword>
<evidence type="ECO:0000256" key="13">
    <source>
        <dbReference type="ARBA" id="ARBA00022989"/>
    </source>
</evidence>
<comment type="subcellular location">
    <subcellularLocation>
        <location evidence="1">Membrane</location>
        <topology evidence="1">Single-pass type I membrane protein</topology>
    </subcellularLocation>
</comment>
<dbReference type="InterPro" id="IPR008271">
    <property type="entry name" value="Ser/Thr_kinase_AS"/>
</dbReference>
<comment type="similarity">
    <text evidence="3">In the C-terminal section; belongs to the protein kinase superfamily. Ser/Thr protein kinase family.</text>
</comment>
<evidence type="ECO:0000256" key="18">
    <source>
        <dbReference type="SAM" id="Phobius"/>
    </source>
</evidence>
<dbReference type="GO" id="GO:0030246">
    <property type="term" value="F:carbohydrate binding"/>
    <property type="evidence" value="ECO:0007669"/>
    <property type="project" value="UniProtKB-KW"/>
</dbReference>
<keyword evidence="6" id="KW-0808">Transferase</keyword>
<dbReference type="STRING" id="1504633.A0A2T7EH85"/>
<dbReference type="Gene3D" id="1.10.510.10">
    <property type="entry name" value="Transferase(Phosphotransferase) domain 1"/>
    <property type="match status" value="1"/>
</dbReference>
<dbReference type="OrthoDB" id="1668230at2759"/>
<evidence type="ECO:0000256" key="10">
    <source>
        <dbReference type="ARBA" id="ARBA00022741"/>
    </source>
</evidence>
<evidence type="ECO:0000256" key="1">
    <source>
        <dbReference type="ARBA" id="ARBA00004479"/>
    </source>
</evidence>
<name>A0A2T7EH85_9POAL</name>
<evidence type="ECO:0000256" key="16">
    <source>
        <dbReference type="ARBA" id="ARBA00048679"/>
    </source>
</evidence>
<feature type="transmembrane region" description="Helical" evidence="18">
    <location>
        <begin position="330"/>
        <end position="351"/>
    </location>
</feature>
<evidence type="ECO:0000256" key="15">
    <source>
        <dbReference type="ARBA" id="ARBA00047899"/>
    </source>
</evidence>
<dbReference type="EC" id="2.7.11.1" evidence="4"/>
<dbReference type="InterPro" id="IPR017441">
    <property type="entry name" value="Protein_kinase_ATP_BS"/>
</dbReference>
<dbReference type="FunFam" id="3.30.200.20:FF:000039">
    <property type="entry name" value="receptor-like protein kinase FERONIA"/>
    <property type="match status" value="1"/>
</dbReference>
<dbReference type="Pfam" id="PF00139">
    <property type="entry name" value="Lectin_legB"/>
    <property type="match status" value="1"/>
</dbReference>
<sequence>MTDMEELYHCYLACIPLAADMSNRMLLLLAVVANHYASTLSANTDQQIFNGFSTANLKLDGQASVTGHAIRLTQGISSEQGSAFYSKPLNFSSDNASAGDGGASFSTTFVFAITTDATMDLLETYGMTFVLSSTMELHHMYNSSGQYIVPPGIVGNNSKIDDQFFFAVEFSGNDENHIDIEVKSMVFVDSLIKNFYRSNSKFESSELSSGKPMQVWVEYDSQLQKLNITLEEFDEFHMTKPQSLPQFSFSVNLSSLISDSDFVYAGFSAIGQTNCSHYVIGWSFMLNGKAPLLNKIALNQVLASLPVENKQKQNHISNNKHMGVGIPLSVLLPTASLVTVALVVFVVLVSYNIKSWMKGKFGHGMYEIECEMPSFTYKELSSATSRFNKKMILGEGGFGKVYKGVLGLSKQSIAIKRVSPESKQGMKEFMAEIAILGHLRHRNLVQLIGYCLHKQELLLVYDYMPNGSLDSHLHKTDKPILVWAQRICIIKGVASGLLYLHEDWEQVVIHRDVKTSNILLDDEMNGRLGDFGLARLHNHESDAHTTQLGRHGKATKVTDVYAFGIFLLEVVSGKRPIEVKADGETLLIADWVLNAWQSGSIIDVVDTRLPEEYEPEELELVLKLGLICTHSLPKKRPCMRLVMQYLLKDTPFPDFLPSFLATDANTEEDFNEQVLSCPSVATSITGLSGGR</sequence>
<dbReference type="SUPFAM" id="SSF49899">
    <property type="entry name" value="Concanavalin A-like lectins/glucanases"/>
    <property type="match status" value="1"/>
</dbReference>
<dbReference type="Gramene" id="PUZ67179">
    <property type="protein sequence ID" value="PUZ67179"/>
    <property type="gene ID" value="GQ55_3G412400"/>
</dbReference>
<dbReference type="InterPro" id="IPR001245">
    <property type="entry name" value="Ser-Thr/Tyr_kinase_cat_dom"/>
</dbReference>
<keyword evidence="11" id="KW-0418">Kinase</keyword>
<gene>
    <name evidence="20" type="ORF">GQ55_3G412400</name>
</gene>
<dbReference type="GO" id="GO:0051707">
    <property type="term" value="P:response to other organism"/>
    <property type="evidence" value="ECO:0007669"/>
    <property type="project" value="UniProtKB-ARBA"/>
</dbReference>
<evidence type="ECO:0000256" key="11">
    <source>
        <dbReference type="ARBA" id="ARBA00022777"/>
    </source>
</evidence>
<evidence type="ECO:0000313" key="21">
    <source>
        <dbReference type="Proteomes" id="UP000244336"/>
    </source>
</evidence>
<dbReference type="PROSITE" id="PS00107">
    <property type="entry name" value="PROTEIN_KINASE_ATP"/>
    <property type="match status" value="1"/>
</dbReference>